<protein>
    <recommendedName>
        <fullName evidence="4">Integral membrane protein</fullName>
    </recommendedName>
</protein>
<keyword evidence="1" id="KW-0812">Transmembrane</keyword>
<organism evidence="2 3">
    <name type="scientific">Kitasatospora nipponensis</name>
    <dbReference type="NCBI Taxonomy" id="258049"/>
    <lineage>
        <taxon>Bacteria</taxon>
        <taxon>Bacillati</taxon>
        <taxon>Actinomycetota</taxon>
        <taxon>Actinomycetes</taxon>
        <taxon>Kitasatosporales</taxon>
        <taxon>Streptomycetaceae</taxon>
        <taxon>Kitasatospora</taxon>
    </lineage>
</organism>
<feature type="transmembrane region" description="Helical" evidence="1">
    <location>
        <begin position="43"/>
        <end position="66"/>
    </location>
</feature>
<dbReference type="PANTHER" id="PTHR42305">
    <property type="entry name" value="MEMBRANE PROTEIN RV1733C-RELATED"/>
    <property type="match status" value="1"/>
</dbReference>
<evidence type="ECO:0000256" key="1">
    <source>
        <dbReference type="SAM" id="Phobius"/>
    </source>
</evidence>
<dbReference type="EMBL" id="BAAALF010000008">
    <property type="protein sequence ID" value="GAA1220715.1"/>
    <property type="molecule type" value="Genomic_DNA"/>
</dbReference>
<dbReference type="PANTHER" id="PTHR42305:SF1">
    <property type="entry name" value="MEMBRANE PROTEIN RV1733C-RELATED"/>
    <property type="match status" value="1"/>
</dbReference>
<keyword evidence="1" id="KW-0472">Membrane</keyword>
<evidence type="ECO:0000313" key="3">
    <source>
        <dbReference type="Proteomes" id="UP001500037"/>
    </source>
</evidence>
<dbReference type="InterPro" id="IPR039708">
    <property type="entry name" value="MT1774/Rv1733c-like"/>
</dbReference>
<keyword evidence="1" id="KW-1133">Transmembrane helix</keyword>
<proteinExistence type="predicted"/>
<name>A0ABP4GHJ4_9ACTN</name>
<gene>
    <name evidence="2" type="ORF">GCM10009665_08530</name>
</gene>
<accession>A0ABP4GHJ4</accession>
<dbReference type="RefSeq" id="WP_344439320.1">
    <property type="nucleotide sequence ID" value="NZ_BAAALF010000008.1"/>
</dbReference>
<comment type="caution">
    <text evidence="2">The sequence shown here is derived from an EMBL/GenBank/DDBJ whole genome shotgun (WGS) entry which is preliminary data.</text>
</comment>
<dbReference type="Proteomes" id="UP001500037">
    <property type="component" value="Unassembled WGS sequence"/>
</dbReference>
<sequence length="217" mass="22790">MSTAPAPYRPPATRTPLRRRLRRAFGREHNPLCRPCDRARSRLVLATAAFLIAATLCALLAALVVLHRGQGAASTSGHQRHRITATTLTPATGVVASKAGAPVGTEARASWTYPPAHHGTGVVHVAAGTPAGAGVAIWVDDGGRLVAAPRPATEVMTDAVLTGLGTLAVLGATAHLCRSLRGRVLDRRAQDAWEPAWEQIEPLWSGRHHHGPDGTAP</sequence>
<keyword evidence="3" id="KW-1185">Reference proteome</keyword>
<reference evidence="3" key="1">
    <citation type="journal article" date="2019" name="Int. J. Syst. Evol. Microbiol.">
        <title>The Global Catalogue of Microorganisms (GCM) 10K type strain sequencing project: providing services to taxonomists for standard genome sequencing and annotation.</title>
        <authorList>
            <consortium name="The Broad Institute Genomics Platform"/>
            <consortium name="The Broad Institute Genome Sequencing Center for Infectious Disease"/>
            <person name="Wu L."/>
            <person name="Ma J."/>
        </authorList>
    </citation>
    <scope>NUCLEOTIDE SEQUENCE [LARGE SCALE GENOMIC DNA]</scope>
    <source>
        <strain evidence="3">JCM 13004</strain>
    </source>
</reference>
<evidence type="ECO:0000313" key="2">
    <source>
        <dbReference type="EMBL" id="GAA1220715.1"/>
    </source>
</evidence>
<evidence type="ECO:0008006" key="4">
    <source>
        <dbReference type="Google" id="ProtNLM"/>
    </source>
</evidence>